<feature type="transmembrane region" description="Helical" evidence="9">
    <location>
        <begin position="239"/>
        <end position="261"/>
    </location>
</feature>
<dbReference type="GO" id="GO:0015031">
    <property type="term" value="P:protein transport"/>
    <property type="evidence" value="ECO:0007669"/>
    <property type="project" value="UniProtKB-KW"/>
</dbReference>
<dbReference type="GO" id="GO:0015833">
    <property type="term" value="P:peptide transport"/>
    <property type="evidence" value="ECO:0007669"/>
    <property type="project" value="UniProtKB-KW"/>
</dbReference>
<keyword evidence="8 9" id="KW-0472">Membrane</keyword>
<dbReference type="InterPro" id="IPR050366">
    <property type="entry name" value="BP-dependent_transpt_permease"/>
</dbReference>
<dbReference type="PROSITE" id="PS50928">
    <property type="entry name" value="ABC_TM1"/>
    <property type="match status" value="1"/>
</dbReference>
<feature type="transmembrane region" description="Helical" evidence="9">
    <location>
        <begin position="123"/>
        <end position="147"/>
    </location>
</feature>
<sequence>MGALRRYASSTAAVIGLVLLLVVIAMAASAGWLFPEDPLSLAGAPLTPPFTEEGLPLGTDSVGRDIAAQIFHGARVSLLVGVVATGIAIGIGILVGAVSGYFGGAVDAALMRLTEAFQTVPSFILLLMLVVIFGSEVTTLALVIGAVSWTAPARLTRAEFLTLRSRDFVLSCRTLGMPHARIIFLEILPSALPPVIVYVSVVMALAILQESALAFLGLSDPNIASWGNLIGDGRRVLRSAWYVAALPGLAIIVTVLAISLVGQGVNDLLNPRLGRR</sequence>
<dbReference type="Proteomes" id="UP000199473">
    <property type="component" value="Unassembled WGS sequence"/>
</dbReference>
<name>A0A1I4DNG2_9PROT</name>
<dbReference type="PANTHER" id="PTHR43386:SF1">
    <property type="entry name" value="D,D-DIPEPTIDE TRANSPORT SYSTEM PERMEASE PROTEIN DDPC-RELATED"/>
    <property type="match status" value="1"/>
</dbReference>
<dbReference type="Pfam" id="PF12911">
    <property type="entry name" value="OppC_N"/>
    <property type="match status" value="1"/>
</dbReference>
<protein>
    <submittedName>
        <fullName evidence="11">Peptide/nickel transport system permease protein</fullName>
    </submittedName>
</protein>
<keyword evidence="3" id="KW-1003">Cell membrane</keyword>
<dbReference type="AlphaFoldDB" id="A0A1I4DNG2"/>
<reference evidence="11 12" key="1">
    <citation type="submission" date="2016-10" db="EMBL/GenBank/DDBJ databases">
        <authorList>
            <person name="de Groot N.N."/>
        </authorList>
    </citation>
    <scope>NUCLEOTIDE SEQUENCE [LARGE SCALE GENOMIC DNA]</scope>
    <source>
        <strain evidence="11 12">DSM 19981</strain>
    </source>
</reference>
<dbReference type="InterPro" id="IPR035906">
    <property type="entry name" value="MetI-like_sf"/>
</dbReference>
<evidence type="ECO:0000256" key="9">
    <source>
        <dbReference type="RuleBase" id="RU363032"/>
    </source>
</evidence>
<dbReference type="OrthoDB" id="9766870at2"/>
<organism evidence="11 12">
    <name type="scientific">Falsiroseomonas stagni DSM 19981</name>
    <dbReference type="NCBI Taxonomy" id="1123062"/>
    <lineage>
        <taxon>Bacteria</taxon>
        <taxon>Pseudomonadati</taxon>
        <taxon>Pseudomonadota</taxon>
        <taxon>Alphaproteobacteria</taxon>
        <taxon>Acetobacterales</taxon>
        <taxon>Roseomonadaceae</taxon>
        <taxon>Falsiroseomonas</taxon>
    </lineage>
</organism>
<keyword evidence="2 9" id="KW-0813">Transport</keyword>
<dbReference type="GO" id="GO:0005886">
    <property type="term" value="C:plasma membrane"/>
    <property type="evidence" value="ECO:0007669"/>
    <property type="project" value="UniProtKB-SubCell"/>
</dbReference>
<keyword evidence="7 9" id="KW-1133">Transmembrane helix</keyword>
<evidence type="ECO:0000313" key="12">
    <source>
        <dbReference type="Proteomes" id="UP000199473"/>
    </source>
</evidence>
<dbReference type="GO" id="GO:0055085">
    <property type="term" value="P:transmembrane transport"/>
    <property type="evidence" value="ECO:0007669"/>
    <property type="project" value="InterPro"/>
</dbReference>
<feature type="domain" description="ABC transmembrane type-1" evidence="10">
    <location>
        <begin position="74"/>
        <end position="262"/>
    </location>
</feature>
<dbReference type="InterPro" id="IPR000515">
    <property type="entry name" value="MetI-like"/>
</dbReference>
<keyword evidence="6" id="KW-0653">Protein transport</keyword>
<dbReference type="RefSeq" id="WP_092962245.1">
    <property type="nucleotide sequence ID" value="NZ_FOSQ01000011.1"/>
</dbReference>
<comment type="subcellular location">
    <subcellularLocation>
        <location evidence="1 9">Cell membrane</location>
        <topology evidence="1 9">Multi-pass membrane protein</topology>
    </subcellularLocation>
</comment>
<evidence type="ECO:0000256" key="7">
    <source>
        <dbReference type="ARBA" id="ARBA00022989"/>
    </source>
</evidence>
<dbReference type="STRING" id="1123062.SAMN02745775_111164"/>
<proteinExistence type="inferred from homology"/>
<dbReference type="Pfam" id="PF00528">
    <property type="entry name" value="BPD_transp_1"/>
    <property type="match status" value="1"/>
</dbReference>
<evidence type="ECO:0000256" key="3">
    <source>
        <dbReference type="ARBA" id="ARBA00022475"/>
    </source>
</evidence>
<evidence type="ECO:0000256" key="2">
    <source>
        <dbReference type="ARBA" id="ARBA00022448"/>
    </source>
</evidence>
<gene>
    <name evidence="11" type="ORF">SAMN02745775_111164</name>
</gene>
<evidence type="ECO:0000256" key="8">
    <source>
        <dbReference type="ARBA" id="ARBA00023136"/>
    </source>
</evidence>
<keyword evidence="4 9" id="KW-0812">Transmembrane</keyword>
<evidence type="ECO:0000256" key="1">
    <source>
        <dbReference type="ARBA" id="ARBA00004651"/>
    </source>
</evidence>
<comment type="similarity">
    <text evidence="9">Belongs to the binding-protein-dependent transport system permease family.</text>
</comment>
<keyword evidence="5" id="KW-0571">Peptide transport</keyword>
<keyword evidence="12" id="KW-1185">Reference proteome</keyword>
<dbReference type="Gene3D" id="1.10.3720.10">
    <property type="entry name" value="MetI-like"/>
    <property type="match status" value="1"/>
</dbReference>
<evidence type="ECO:0000256" key="4">
    <source>
        <dbReference type="ARBA" id="ARBA00022692"/>
    </source>
</evidence>
<dbReference type="PANTHER" id="PTHR43386">
    <property type="entry name" value="OLIGOPEPTIDE TRANSPORT SYSTEM PERMEASE PROTEIN APPC"/>
    <property type="match status" value="1"/>
</dbReference>
<evidence type="ECO:0000259" key="10">
    <source>
        <dbReference type="PROSITE" id="PS50928"/>
    </source>
</evidence>
<evidence type="ECO:0000256" key="5">
    <source>
        <dbReference type="ARBA" id="ARBA00022856"/>
    </source>
</evidence>
<dbReference type="CDD" id="cd06261">
    <property type="entry name" value="TM_PBP2"/>
    <property type="match status" value="1"/>
</dbReference>
<feature type="transmembrane region" description="Helical" evidence="9">
    <location>
        <begin position="195"/>
        <end position="218"/>
    </location>
</feature>
<accession>A0A1I4DNG2</accession>
<dbReference type="EMBL" id="FOSQ01000011">
    <property type="protein sequence ID" value="SFK94623.1"/>
    <property type="molecule type" value="Genomic_DNA"/>
</dbReference>
<dbReference type="InterPro" id="IPR025966">
    <property type="entry name" value="OppC_N"/>
</dbReference>
<feature type="transmembrane region" description="Helical" evidence="9">
    <location>
        <begin position="12"/>
        <end position="34"/>
    </location>
</feature>
<dbReference type="SUPFAM" id="SSF161098">
    <property type="entry name" value="MetI-like"/>
    <property type="match status" value="1"/>
</dbReference>
<evidence type="ECO:0000313" key="11">
    <source>
        <dbReference type="EMBL" id="SFK94623.1"/>
    </source>
</evidence>
<feature type="transmembrane region" description="Helical" evidence="9">
    <location>
        <begin position="78"/>
        <end position="102"/>
    </location>
</feature>
<evidence type="ECO:0000256" key="6">
    <source>
        <dbReference type="ARBA" id="ARBA00022927"/>
    </source>
</evidence>